<dbReference type="InterPro" id="IPR036397">
    <property type="entry name" value="RNaseH_sf"/>
</dbReference>
<dbReference type="InterPro" id="IPR050951">
    <property type="entry name" value="Retrovirus_Pol_polyprotein"/>
</dbReference>
<feature type="region of interest" description="Disordered" evidence="1">
    <location>
        <begin position="164"/>
        <end position="270"/>
    </location>
</feature>
<dbReference type="AlphaFoldDB" id="A0AAE0Y242"/>
<dbReference type="PANTHER" id="PTHR37984">
    <property type="entry name" value="PROTEIN CBG26694"/>
    <property type="match status" value="1"/>
</dbReference>
<dbReference type="Gene3D" id="3.30.420.10">
    <property type="entry name" value="Ribonuclease H-like superfamily/Ribonuclease H"/>
    <property type="match status" value="1"/>
</dbReference>
<dbReference type="Proteomes" id="UP001283361">
    <property type="component" value="Unassembled WGS sequence"/>
</dbReference>
<evidence type="ECO:0008006" key="4">
    <source>
        <dbReference type="Google" id="ProtNLM"/>
    </source>
</evidence>
<feature type="compositionally biased region" description="Basic residues" evidence="1">
    <location>
        <begin position="260"/>
        <end position="270"/>
    </location>
</feature>
<proteinExistence type="predicted"/>
<feature type="compositionally biased region" description="Polar residues" evidence="1">
    <location>
        <begin position="1"/>
        <end position="20"/>
    </location>
</feature>
<feature type="compositionally biased region" description="Basic and acidic residues" evidence="1">
    <location>
        <begin position="199"/>
        <end position="210"/>
    </location>
</feature>
<sequence>MSKRSTGTYSATETSTSSPLPQLKEKLQEMEEKGVICPVDKPTNAYIFDLYGHEYLVVVDYYSKYPEFARLRGKGSTAVIKFMKPIFARQGIPILLVADNNPFGSQERIEFAKEFPNHQIESKIPTVKWTSGEAGQQVRVCKSRTSEKSVILQHEGTPRSYLVKDENESALRPSPKVMRPSEHILVQHPSRIGNTDTECDVKSDDHHNIDDADQQQGPSSPLVDAHQIPESSPAEEDSEVRTTPDANQTNPTTFTSRSGRYVRKPNKYTP</sequence>
<organism evidence="2 3">
    <name type="scientific">Elysia crispata</name>
    <name type="common">lettuce slug</name>
    <dbReference type="NCBI Taxonomy" id="231223"/>
    <lineage>
        <taxon>Eukaryota</taxon>
        <taxon>Metazoa</taxon>
        <taxon>Spiralia</taxon>
        <taxon>Lophotrochozoa</taxon>
        <taxon>Mollusca</taxon>
        <taxon>Gastropoda</taxon>
        <taxon>Heterobranchia</taxon>
        <taxon>Euthyneura</taxon>
        <taxon>Panpulmonata</taxon>
        <taxon>Sacoglossa</taxon>
        <taxon>Placobranchoidea</taxon>
        <taxon>Plakobranchidae</taxon>
        <taxon>Elysia</taxon>
    </lineage>
</organism>
<dbReference type="EMBL" id="JAWDGP010007123">
    <property type="protein sequence ID" value="KAK3729688.1"/>
    <property type="molecule type" value="Genomic_DNA"/>
</dbReference>
<keyword evidence="3" id="KW-1185">Reference proteome</keyword>
<reference evidence="2" key="1">
    <citation type="journal article" date="2023" name="G3 (Bethesda)">
        <title>A reference genome for the long-term kleptoplast-retaining sea slug Elysia crispata morphotype clarki.</title>
        <authorList>
            <person name="Eastman K.E."/>
            <person name="Pendleton A.L."/>
            <person name="Shaikh M.A."/>
            <person name="Suttiyut T."/>
            <person name="Ogas R."/>
            <person name="Tomko P."/>
            <person name="Gavelis G."/>
            <person name="Widhalm J.R."/>
            <person name="Wisecaver J.H."/>
        </authorList>
    </citation>
    <scope>NUCLEOTIDE SEQUENCE</scope>
    <source>
        <strain evidence="2">ECLA1</strain>
    </source>
</reference>
<feature type="region of interest" description="Disordered" evidence="1">
    <location>
        <begin position="1"/>
        <end position="22"/>
    </location>
</feature>
<dbReference type="PANTHER" id="PTHR37984:SF5">
    <property type="entry name" value="PROTEIN NYNRIN-LIKE"/>
    <property type="match status" value="1"/>
</dbReference>
<name>A0AAE0Y242_9GAST</name>
<feature type="compositionally biased region" description="Polar residues" evidence="1">
    <location>
        <begin position="244"/>
        <end position="258"/>
    </location>
</feature>
<evidence type="ECO:0000313" key="2">
    <source>
        <dbReference type="EMBL" id="KAK3729688.1"/>
    </source>
</evidence>
<dbReference type="GO" id="GO:0003676">
    <property type="term" value="F:nucleic acid binding"/>
    <property type="evidence" value="ECO:0007669"/>
    <property type="project" value="InterPro"/>
</dbReference>
<evidence type="ECO:0000313" key="3">
    <source>
        <dbReference type="Proteomes" id="UP001283361"/>
    </source>
</evidence>
<dbReference type="InterPro" id="IPR012337">
    <property type="entry name" value="RNaseH-like_sf"/>
</dbReference>
<comment type="caution">
    <text evidence="2">The sequence shown here is derived from an EMBL/GenBank/DDBJ whole genome shotgun (WGS) entry which is preliminary data.</text>
</comment>
<gene>
    <name evidence="2" type="ORF">RRG08_057380</name>
</gene>
<protein>
    <recommendedName>
        <fullName evidence="4">Integrase catalytic domain-containing protein</fullName>
    </recommendedName>
</protein>
<accession>A0AAE0Y242</accession>
<dbReference type="SUPFAM" id="SSF53098">
    <property type="entry name" value="Ribonuclease H-like"/>
    <property type="match status" value="1"/>
</dbReference>
<evidence type="ECO:0000256" key="1">
    <source>
        <dbReference type="SAM" id="MobiDB-lite"/>
    </source>
</evidence>